<keyword evidence="9" id="KW-1185">Reference proteome</keyword>
<feature type="transmembrane region" description="Helical" evidence="6">
    <location>
        <begin position="106"/>
        <end position="126"/>
    </location>
</feature>
<dbReference type="Gene3D" id="1.20.1740.10">
    <property type="entry name" value="Amino acid/polyamine transporter I"/>
    <property type="match status" value="2"/>
</dbReference>
<reference evidence="8 9" key="1">
    <citation type="submission" date="2024-04" db="EMBL/GenBank/DDBJ databases">
        <authorList>
            <person name="Rising A."/>
            <person name="Reimegard J."/>
            <person name="Sonavane S."/>
            <person name="Akerstrom W."/>
            <person name="Nylinder S."/>
            <person name="Hedman E."/>
            <person name="Kallberg Y."/>
        </authorList>
    </citation>
    <scope>NUCLEOTIDE SEQUENCE [LARGE SCALE GENOMIC DNA]</scope>
</reference>
<evidence type="ECO:0000256" key="2">
    <source>
        <dbReference type="ARBA" id="ARBA00022692"/>
    </source>
</evidence>
<feature type="transmembrane region" description="Helical" evidence="6">
    <location>
        <begin position="411"/>
        <end position="430"/>
    </location>
</feature>
<evidence type="ECO:0000256" key="6">
    <source>
        <dbReference type="SAM" id="Phobius"/>
    </source>
</evidence>
<feature type="transmembrane region" description="Helical" evidence="6">
    <location>
        <begin position="138"/>
        <end position="159"/>
    </location>
</feature>
<dbReference type="AlphaFoldDB" id="A0AAV2A915"/>
<dbReference type="Pfam" id="PF13520">
    <property type="entry name" value="AA_permease_2"/>
    <property type="match status" value="1"/>
</dbReference>
<dbReference type="GO" id="GO:0005886">
    <property type="term" value="C:plasma membrane"/>
    <property type="evidence" value="ECO:0007669"/>
    <property type="project" value="TreeGrafter"/>
</dbReference>
<sequence>MEKNEIHTYILLFSFHLKRLQMKRSFQRGVTCIVRCTKFCKNNMSLNSLYKTFTRRKFIPDENLTKTELDRCLTTFDLTFLGVGSTLGLGIYVLVGQIASATAGPAVALSYFIAAVASVFAAFCYAEFGARVPKTGSAYVYSYVTVGELMAFIIGWNLVLEYVIGTASVARGYSNYLDSIFNNTIARHLNETLPIHFPSLSSYPDFLAFGITVLLTVILSLGVRGSSVFNNVCTILNLLVVVYAVIVGLFKVDIHNWKLTPEELPSSKFGTGGYFPYGFRGVMSGAATCFYGYVGFDCIATTGEEARNPQRAIPIAIIGSLMIVFVAYFSISCIQTLIWPYYDQDVNAPLPYVFQMVGYPVAKWIITVGALTGLSTSLLGGMFPLPRILYAMAHDGLIFKFLAKTHPKYKTPMLATYISGIFTGFMAMIFDVKTLANMMSIGTLLAYTLVAVSVLILRYRVDEEVIPMSQLHVNNEKLSNATNEYDPLESSSIDASTSAETDNPYYIRKMAKKNMSAITSSTSTMLQSTQHYSYRDIFEQIFNRENIEVQTKLSSRVSMWIITAISVFLVVLSVLLTVLINDLFNMDPGAWFSIGVVSIFVIILTIALARQPSDNKQLSFKVPWVPFIPILSVFVNINLMLKLNLDTWYRFMYWMIAGFLIYFGYGMWNSSERKLPASKLATVYEAASDAESEEEVRKSEQSPLLSQKS</sequence>
<proteinExistence type="predicted"/>
<dbReference type="PANTHER" id="PTHR43243:SF105">
    <property type="entry name" value="CATIONIC AMINO ACID TRANSPORTER C-TERMINAL DOMAIN-CONTAINING PROTEIN"/>
    <property type="match status" value="1"/>
</dbReference>
<evidence type="ECO:0000313" key="9">
    <source>
        <dbReference type="Proteomes" id="UP001497382"/>
    </source>
</evidence>
<dbReference type="PANTHER" id="PTHR43243">
    <property type="entry name" value="INNER MEMBRANE TRANSPORTER YGJI-RELATED"/>
    <property type="match status" value="1"/>
</dbReference>
<evidence type="ECO:0000313" key="8">
    <source>
        <dbReference type="EMBL" id="CAL1280497.1"/>
    </source>
</evidence>
<dbReference type="Pfam" id="PF13906">
    <property type="entry name" value="AA_permease_C"/>
    <property type="match status" value="1"/>
</dbReference>
<evidence type="ECO:0000256" key="1">
    <source>
        <dbReference type="ARBA" id="ARBA00004141"/>
    </source>
</evidence>
<evidence type="ECO:0000256" key="5">
    <source>
        <dbReference type="SAM" id="MobiDB-lite"/>
    </source>
</evidence>
<feature type="transmembrane region" description="Helical" evidence="6">
    <location>
        <begin position="590"/>
        <end position="610"/>
    </location>
</feature>
<gene>
    <name evidence="8" type="ORF">LARSCL_LOCUS11007</name>
</gene>
<feature type="transmembrane region" description="Helical" evidence="6">
    <location>
        <begin position="315"/>
        <end position="342"/>
    </location>
</feature>
<feature type="transmembrane region" description="Helical" evidence="6">
    <location>
        <begin position="206"/>
        <end position="223"/>
    </location>
</feature>
<feature type="transmembrane region" description="Helical" evidence="6">
    <location>
        <begin position="647"/>
        <end position="665"/>
    </location>
</feature>
<evidence type="ECO:0000256" key="4">
    <source>
        <dbReference type="ARBA" id="ARBA00023136"/>
    </source>
</evidence>
<dbReference type="EMBL" id="CAXIEN010000133">
    <property type="protein sequence ID" value="CAL1280497.1"/>
    <property type="molecule type" value="Genomic_DNA"/>
</dbReference>
<feature type="region of interest" description="Disordered" evidence="5">
    <location>
        <begin position="688"/>
        <end position="709"/>
    </location>
</feature>
<keyword evidence="4 6" id="KW-0472">Membrane</keyword>
<evidence type="ECO:0000259" key="7">
    <source>
        <dbReference type="Pfam" id="PF13906"/>
    </source>
</evidence>
<feature type="domain" description="Cationic amino acid transporter C-terminal" evidence="7">
    <location>
        <begin position="620"/>
        <end position="670"/>
    </location>
</feature>
<feature type="transmembrane region" description="Helical" evidence="6">
    <location>
        <begin position="622"/>
        <end position="641"/>
    </location>
</feature>
<dbReference type="GO" id="GO:0000064">
    <property type="term" value="F:L-ornithine transmembrane transporter activity"/>
    <property type="evidence" value="ECO:0007669"/>
    <property type="project" value="TreeGrafter"/>
</dbReference>
<dbReference type="FunFam" id="1.20.1740.10:FF:000010">
    <property type="entry name" value="probable cationic amino acid transporter"/>
    <property type="match status" value="1"/>
</dbReference>
<feature type="transmembrane region" description="Helical" evidence="6">
    <location>
        <begin position="436"/>
        <end position="457"/>
    </location>
</feature>
<keyword evidence="2 6" id="KW-0812">Transmembrane</keyword>
<keyword evidence="3 6" id="KW-1133">Transmembrane helix</keyword>
<dbReference type="GO" id="GO:0061459">
    <property type="term" value="F:L-arginine transmembrane transporter activity"/>
    <property type="evidence" value="ECO:0007669"/>
    <property type="project" value="TreeGrafter"/>
</dbReference>
<protein>
    <recommendedName>
        <fullName evidence="7">Cationic amino acid transporter C-terminal domain-containing protein</fullName>
    </recommendedName>
</protein>
<dbReference type="InterPro" id="IPR002293">
    <property type="entry name" value="AA/rel_permease1"/>
</dbReference>
<organism evidence="8 9">
    <name type="scientific">Larinioides sclopetarius</name>
    <dbReference type="NCBI Taxonomy" id="280406"/>
    <lineage>
        <taxon>Eukaryota</taxon>
        <taxon>Metazoa</taxon>
        <taxon>Ecdysozoa</taxon>
        <taxon>Arthropoda</taxon>
        <taxon>Chelicerata</taxon>
        <taxon>Arachnida</taxon>
        <taxon>Araneae</taxon>
        <taxon>Araneomorphae</taxon>
        <taxon>Entelegynae</taxon>
        <taxon>Araneoidea</taxon>
        <taxon>Araneidae</taxon>
        <taxon>Larinioides</taxon>
    </lineage>
</organism>
<dbReference type="InterPro" id="IPR029485">
    <property type="entry name" value="CAT_C"/>
</dbReference>
<dbReference type="GO" id="GO:0015189">
    <property type="term" value="F:L-lysine transmembrane transporter activity"/>
    <property type="evidence" value="ECO:0007669"/>
    <property type="project" value="TreeGrafter"/>
</dbReference>
<dbReference type="Proteomes" id="UP001497382">
    <property type="component" value="Unassembled WGS sequence"/>
</dbReference>
<feature type="transmembrane region" description="Helical" evidence="6">
    <location>
        <begin position="235"/>
        <end position="254"/>
    </location>
</feature>
<feature type="transmembrane region" description="Helical" evidence="6">
    <location>
        <begin position="560"/>
        <end position="584"/>
    </location>
</feature>
<comment type="subcellular location">
    <subcellularLocation>
        <location evidence="1">Membrane</location>
        <topology evidence="1">Multi-pass membrane protein</topology>
    </subcellularLocation>
</comment>
<feature type="transmembrane region" description="Helical" evidence="6">
    <location>
        <begin position="78"/>
        <end position="100"/>
    </location>
</feature>
<feature type="transmembrane region" description="Helical" evidence="6">
    <location>
        <begin position="274"/>
        <end position="294"/>
    </location>
</feature>
<dbReference type="GO" id="GO:0097638">
    <property type="term" value="P:L-arginine import across plasma membrane"/>
    <property type="evidence" value="ECO:0007669"/>
    <property type="project" value="TreeGrafter"/>
</dbReference>
<evidence type="ECO:0000256" key="3">
    <source>
        <dbReference type="ARBA" id="ARBA00022989"/>
    </source>
</evidence>
<accession>A0AAV2A915</accession>
<name>A0AAV2A915_9ARAC</name>
<comment type="caution">
    <text evidence="8">The sequence shown here is derived from an EMBL/GenBank/DDBJ whole genome shotgun (WGS) entry which is preliminary data.</text>
</comment>
<feature type="transmembrane region" description="Helical" evidence="6">
    <location>
        <begin position="362"/>
        <end position="390"/>
    </location>
</feature>